<proteinExistence type="predicted"/>
<organism evidence="3 4">
    <name type="scientific">Somion occarium</name>
    <dbReference type="NCBI Taxonomy" id="3059160"/>
    <lineage>
        <taxon>Eukaryota</taxon>
        <taxon>Fungi</taxon>
        <taxon>Dikarya</taxon>
        <taxon>Basidiomycota</taxon>
        <taxon>Agaricomycotina</taxon>
        <taxon>Agaricomycetes</taxon>
        <taxon>Polyporales</taxon>
        <taxon>Cerrenaceae</taxon>
        <taxon>Somion</taxon>
    </lineage>
</organism>
<evidence type="ECO:0000313" key="4">
    <source>
        <dbReference type="Proteomes" id="UP001497453"/>
    </source>
</evidence>
<dbReference type="EMBL" id="OZ037952">
    <property type="protein sequence ID" value="CAL1716094.1"/>
    <property type="molecule type" value="Genomic_DNA"/>
</dbReference>
<feature type="region of interest" description="Disordered" evidence="1">
    <location>
        <begin position="67"/>
        <end position="101"/>
    </location>
</feature>
<evidence type="ECO:0008006" key="5">
    <source>
        <dbReference type="Google" id="ProtNLM"/>
    </source>
</evidence>
<sequence>MMSACAYCQGSLVTRWSDWIINCPSGQVSNGQYPHAIPDGTAIPAWAFTTISDRWDFTSARAIANSNAPDSSAAGGPTSVFASTPTNTNGSGNNNSKPDNGKVNVGAIVGGVVGGLIGLILLSVGGYLLYAHYNHRSRPTSIRPVLSPTPPPVLDEKLTYPLTHSFVSSSPPLRLYNPEDPSTYPGANLQPLLYSNQPAQSNTS</sequence>
<keyword evidence="2" id="KW-1133">Transmembrane helix</keyword>
<evidence type="ECO:0000256" key="2">
    <source>
        <dbReference type="SAM" id="Phobius"/>
    </source>
</evidence>
<reference evidence="4" key="1">
    <citation type="submission" date="2024-04" db="EMBL/GenBank/DDBJ databases">
        <authorList>
            <person name="Shaw F."/>
            <person name="Minotto A."/>
        </authorList>
    </citation>
    <scope>NUCLEOTIDE SEQUENCE [LARGE SCALE GENOMIC DNA]</scope>
</reference>
<feature type="region of interest" description="Disordered" evidence="1">
    <location>
        <begin position="169"/>
        <end position="204"/>
    </location>
</feature>
<accession>A0ABP1EB79</accession>
<name>A0ABP1EB79_9APHY</name>
<dbReference type="Proteomes" id="UP001497453">
    <property type="component" value="Chromosome 9"/>
</dbReference>
<keyword evidence="4" id="KW-1185">Reference proteome</keyword>
<gene>
    <name evidence="3" type="ORF">GFSPODELE1_LOCUS10583</name>
</gene>
<evidence type="ECO:0000313" key="3">
    <source>
        <dbReference type="EMBL" id="CAL1716094.1"/>
    </source>
</evidence>
<feature type="transmembrane region" description="Helical" evidence="2">
    <location>
        <begin position="105"/>
        <end position="130"/>
    </location>
</feature>
<keyword evidence="2" id="KW-0812">Transmembrane</keyword>
<keyword evidence="2" id="KW-0472">Membrane</keyword>
<feature type="compositionally biased region" description="Polar residues" evidence="1">
    <location>
        <begin position="193"/>
        <end position="204"/>
    </location>
</feature>
<protein>
    <recommendedName>
        <fullName evidence="5">Transmembrane protein</fullName>
    </recommendedName>
</protein>
<evidence type="ECO:0000256" key="1">
    <source>
        <dbReference type="SAM" id="MobiDB-lite"/>
    </source>
</evidence>
<feature type="compositionally biased region" description="Low complexity" evidence="1">
    <location>
        <begin position="86"/>
        <end position="101"/>
    </location>
</feature>